<organism evidence="1 2">
    <name type="scientific">Parelaphostrongylus tenuis</name>
    <name type="common">Meningeal worm</name>
    <dbReference type="NCBI Taxonomy" id="148309"/>
    <lineage>
        <taxon>Eukaryota</taxon>
        <taxon>Metazoa</taxon>
        <taxon>Ecdysozoa</taxon>
        <taxon>Nematoda</taxon>
        <taxon>Chromadorea</taxon>
        <taxon>Rhabditida</taxon>
        <taxon>Rhabditina</taxon>
        <taxon>Rhabditomorpha</taxon>
        <taxon>Strongyloidea</taxon>
        <taxon>Metastrongylidae</taxon>
        <taxon>Parelaphostrongylus</taxon>
    </lineage>
</organism>
<comment type="caution">
    <text evidence="1">The sequence shown here is derived from an EMBL/GenBank/DDBJ whole genome shotgun (WGS) entry which is preliminary data.</text>
</comment>
<dbReference type="EMBL" id="JAHQIW010000071">
    <property type="protein sequence ID" value="KAJ1345815.1"/>
    <property type="molecule type" value="Genomic_DNA"/>
</dbReference>
<dbReference type="AlphaFoldDB" id="A0AAD5LUQ5"/>
<reference evidence="1" key="1">
    <citation type="submission" date="2021-06" db="EMBL/GenBank/DDBJ databases">
        <title>Parelaphostrongylus tenuis whole genome reference sequence.</title>
        <authorList>
            <person name="Garwood T.J."/>
            <person name="Larsen P.A."/>
            <person name="Fountain-Jones N.M."/>
            <person name="Garbe J.R."/>
            <person name="Macchietto M.G."/>
            <person name="Kania S.A."/>
            <person name="Gerhold R.W."/>
            <person name="Richards J.E."/>
            <person name="Wolf T.M."/>
        </authorList>
    </citation>
    <scope>NUCLEOTIDE SEQUENCE</scope>
    <source>
        <strain evidence="1">MNPRO001-30</strain>
        <tissue evidence="1">Meninges</tissue>
    </source>
</reference>
<name>A0AAD5LUQ5_PARTN</name>
<evidence type="ECO:0000313" key="2">
    <source>
        <dbReference type="Proteomes" id="UP001196413"/>
    </source>
</evidence>
<evidence type="ECO:0000313" key="1">
    <source>
        <dbReference type="EMBL" id="KAJ1345815.1"/>
    </source>
</evidence>
<accession>A0AAD5LUQ5</accession>
<protein>
    <submittedName>
        <fullName evidence="1">Uncharacterized protein</fullName>
    </submittedName>
</protein>
<proteinExistence type="predicted"/>
<sequence length="62" mass="6779">MWGEVGEDGIYWAFEAVVLLFGTQKEKVKAGHCTVIVDSGFTEKSAQLISARLTELGLVHIV</sequence>
<dbReference type="Proteomes" id="UP001196413">
    <property type="component" value="Unassembled WGS sequence"/>
</dbReference>
<gene>
    <name evidence="1" type="ORF">KIN20_000434</name>
</gene>
<keyword evidence="2" id="KW-1185">Reference proteome</keyword>